<reference evidence="4 5" key="1">
    <citation type="journal article" date="2017" name="Syst. Appl. Microbiol.">
        <title>Soybeans inoculated with root zone soils of Canadian native legumes harbour diverse and novel Bradyrhizobium spp. that possess agricultural potential.</title>
        <authorList>
            <person name="Bromfield E.S.P."/>
            <person name="Cloutier S."/>
            <person name="Tambong J.T."/>
            <person name="Tran Thi T.V."/>
        </authorList>
    </citation>
    <scope>NUCLEOTIDE SEQUENCE [LARGE SCALE GENOMIC DNA]</scope>
    <source>
        <strain evidence="4 5">323S2</strain>
    </source>
</reference>
<evidence type="ECO:0000256" key="1">
    <source>
        <dbReference type="ARBA" id="ARBA00023125"/>
    </source>
</evidence>
<dbReference type="InterPro" id="IPR006119">
    <property type="entry name" value="Resolv_N"/>
</dbReference>
<dbReference type="PANTHER" id="PTHR30461:SF2">
    <property type="entry name" value="SERINE RECOMBINASE PINE-RELATED"/>
    <property type="match status" value="1"/>
</dbReference>
<accession>A0A9X9YLB8</accession>
<reference evidence="4 5" key="2">
    <citation type="journal article" date="2022" name="Int. J. Syst. Evol. Microbiol.">
        <title>Strains of Bradyrhizobium barranii sp. nov. associated with legumes native to Canada are symbionts of soybeans and belong to different subspecies (subsp. barranii subsp. nov. and subsp. apii subsp. nov.) and symbiovars (sv. glycinearum and sv. septentrionale).</title>
        <authorList>
            <person name="Bromfield E.S.P."/>
            <person name="Cloutier S."/>
            <person name="Wasai-Hara S."/>
            <person name="Minamisawa K."/>
        </authorList>
    </citation>
    <scope>NUCLEOTIDE SEQUENCE [LARGE SCALE GENOMIC DNA]</scope>
    <source>
        <strain evidence="4 5">323S2</strain>
    </source>
</reference>
<keyword evidence="1" id="KW-0238">DNA-binding</keyword>
<dbReference type="EMBL" id="CP088280">
    <property type="protein sequence ID" value="UGX91723.1"/>
    <property type="molecule type" value="Genomic_DNA"/>
</dbReference>
<dbReference type="InterPro" id="IPR050639">
    <property type="entry name" value="SSR_resolvase"/>
</dbReference>
<proteinExistence type="predicted"/>
<dbReference type="AlphaFoldDB" id="A0A9X9YLB8"/>
<dbReference type="RefSeq" id="WP_224516995.1">
    <property type="nucleotide sequence ID" value="NZ_CP088280.1"/>
</dbReference>
<evidence type="ECO:0000313" key="4">
    <source>
        <dbReference type="EMBL" id="UGX91723.1"/>
    </source>
</evidence>
<evidence type="ECO:0000256" key="2">
    <source>
        <dbReference type="ARBA" id="ARBA00023172"/>
    </source>
</evidence>
<dbReference type="SUPFAM" id="SSF53041">
    <property type="entry name" value="Resolvase-like"/>
    <property type="match status" value="1"/>
</dbReference>
<keyword evidence="2" id="KW-0233">DNA recombination</keyword>
<dbReference type="GO" id="GO:0003677">
    <property type="term" value="F:DNA binding"/>
    <property type="evidence" value="ECO:0007669"/>
    <property type="project" value="UniProtKB-KW"/>
</dbReference>
<sequence>MRPAVSYVRVSKPKQGRSGLGLEAQQAAIKTFCAQHGYSIEAEYREVETGKGADALERRPELAAAMKLARKLGKGGRAGAAPIIIAKLDRLSRDVHFISGLMVQRIPFIVTELGADVD</sequence>
<dbReference type="Pfam" id="PF00239">
    <property type="entry name" value="Resolvase"/>
    <property type="match status" value="1"/>
</dbReference>
<protein>
    <submittedName>
        <fullName evidence="4">Recombinase family protein</fullName>
    </submittedName>
</protein>
<dbReference type="InterPro" id="IPR036162">
    <property type="entry name" value="Resolvase-like_N_sf"/>
</dbReference>
<feature type="domain" description="Resolvase/invertase-type recombinase catalytic" evidence="3">
    <location>
        <begin position="4"/>
        <end position="116"/>
    </location>
</feature>
<gene>
    <name evidence="4" type="ORF">G6321_00039165</name>
</gene>
<name>A0A9X9YLB8_9BRAD</name>
<organism evidence="4 5">
    <name type="scientific">Bradyrhizobium barranii subsp. barranii</name>
    <dbReference type="NCBI Taxonomy" id="2823807"/>
    <lineage>
        <taxon>Bacteria</taxon>
        <taxon>Pseudomonadati</taxon>
        <taxon>Pseudomonadota</taxon>
        <taxon>Alphaproteobacteria</taxon>
        <taxon>Hyphomicrobiales</taxon>
        <taxon>Nitrobacteraceae</taxon>
        <taxon>Bradyrhizobium</taxon>
        <taxon>Bradyrhizobium barranii</taxon>
    </lineage>
</organism>
<evidence type="ECO:0000313" key="5">
    <source>
        <dbReference type="Proteomes" id="UP000564836"/>
    </source>
</evidence>
<evidence type="ECO:0000259" key="3">
    <source>
        <dbReference type="SMART" id="SM00857"/>
    </source>
</evidence>
<dbReference type="GO" id="GO:0000150">
    <property type="term" value="F:DNA strand exchange activity"/>
    <property type="evidence" value="ECO:0007669"/>
    <property type="project" value="InterPro"/>
</dbReference>
<dbReference type="CDD" id="cd00338">
    <property type="entry name" value="Ser_Recombinase"/>
    <property type="match status" value="1"/>
</dbReference>
<dbReference type="Gene3D" id="3.40.50.1390">
    <property type="entry name" value="Resolvase, N-terminal catalytic domain"/>
    <property type="match status" value="1"/>
</dbReference>
<dbReference type="PANTHER" id="PTHR30461">
    <property type="entry name" value="DNA-INVERTASE FROM LAMBDOID PROPHAGE"/>
    <property type="match status" value="1"/>
</dbReference>
<dbReference type="SMART" id="SM00857">
    <property type="entry name" value="Resolvase"/>
    <property type="match status" value="1"/>
</dbReference>
<dbReference type="Proteomes" id="UP000564836">
    <property type="component" value="Chromosome"/>
</dbReference>